<dbReference type="AlphaFoldDB" id="X1D6L3"/>
<accession>X1D6L3</accession>
<evidence type="ECO:0000313" key="1">
    <source>
        <dbReference type="EMBL" id="GAG92091.1"/>
    </source>
</evidence>
<organism evidence="1">
    <name type="scientific">marine sediment metagenome</name>
    <dbReference type="NCBI Taxonomy" id="412755"/>
    <lineage>
        <taxon>unclassified sequences</taxon>
        <taxon>metagenomes</taxon>
        <taxon>ecological metagenomes</taxon>
    </lineage>
</organism>
<feature type="non-terminal residue" evidence="1">
    <location>
        <position position="289"/>
    </location>
</feature>
<protein>
    <submittedName>
        <fullName evidence="1">Uncharacterized protein</fullName>
    </submittedName>
</protein>
<reference evidence="1" key="1">
    <citation type="journal article" date="2014" name="Front. Microbiol.">
        <title>High frequency of phylogenetically diverse reductive dehalogenase-homologous genes in deep subseafloor sedimentary metagenomes.</title>
        <authorList>
            <person name="Kawai M."/>
            <person name="Futagami T."/>
            <person name="Toyoda A."/>
            <person name="Takaki Y."/>
            <person name="Nishi S."/>
            <person name="Hori S."/>
            <person name="Arai W."/>
            <person name="Tsubouchi T."/>
            <person name="Morono Y."/>
            <person name="Uchiyama I."/>
            <person name="Ito T."/>
            <person name="Fujiyama A."/>
            <person name="Inagaki F."/>
            <person name="Takami H."/>
        </authorList>
    </citation>
    <scope>NUCLEOTIDE SEQUENCE</scope>
    <source>
        <strain evidence="1">Expedition CK06-06</strain>
    </source>
</reference>
<proteinExistence type="predicted"/>
<dbReference type="EMBL" id="BART01022077">
    <property type="protein sequence ID" value="GAG92091.1"/>
    <property type="molecule type" value="Genomic_DNA"/>
</dbReference>
<feature type="non-terminal residue" evidence="1">
    <location>
        <position position="1"/>
    </location>
</feature>
<gene>
    <name evidence="1" type="ORF">S01H4_40524</name>
</gene>
<sequence>VDYITAITDDVASTIYGMRTTVAAFANNEPVTGANPSTDPSPYYSAASGAVSFTTSAAEEAPPHWYDWTPYGNDTDNFGDMPSSAYLVARYRGRLVLSGHPNYPHQWYMAKVSNPFDWKYGSTDPLSAVAGNNVDAGEIGDIVRALIPYGDDFLVFGCADSIHILDGDPAFGGSIDELSNITGMFGPWAWCRDEDGNLYFWGSGGLYKMAGGRSKPLNISQGHLPKWVDDWAVAPATHRVVLTYDPSRNGIIISRTTLDDGTNLNYWYDLKTEGFYPETYPTNCGIFSS</sequence>
<comment type="caution">
    <text evidence="1">The sequence shown here is derived from an EMBL/GenBank/DDBJ whole genome shotgun (WGS) entry which is preliminary data.</text>
</comment>
<name>X1D6L3_9ZZZZ</name>